<dbReference type="EMBL" id="GBEZ01005540">
    <property type="protein sequence ID" value="JAC79780.1"/>
    <property type="molecule type" value="Transcribed_RNA"/>
</dbReference>
<organism evidence="1">
    <name type="scientific">Tetraselmis sp. GSL018</name>
    <dbReference type="NCBI Taxonomy" id="582737"/>
    <lineage>
        <taxon>Eukaryota</taxon>
        <taxon>Viridiplantae</taxon>
        <taxon>Chlorophyta</taxon>
        <taxon>core chlorophytes</taxon>
        <taxon>Chlorodendrophyceae</taxon>
        <taxon>Chlorodendrales</taxon>
        <taxon>Chlorodendraceae</taxon>
        <taxon>Tetraselmis</taxon>
    </lineage>
</organism>
<accession>A0A061SA57</accession>
<gene>
    <name evidence="1" type="ORF">TSPGSL018_11846</name>
</gene>
<feature type="non-terminal residue" evidence="1">
    <location>
        <position position="1"/>
    </location>
</feature>
<name>A0A061SA57_9CHLO</name>
<proteinExistence type="predicted"/>
<dbReference type="AlphaFoldDB" id="A0A061SA57"/>
<sequence length="33" mass="3438">IVKDIITSMSIGSALPLCRSATLMASSTLVTAW</sequence>
<protein>
    <submittedName>
        <fullName evidence="1">Uncharacterized protein</fullName>
    </submittedName>
</protein>
<evidence type="ECO:0000313" key="1">
    <source>
        <dbReference type="EMBL" id="JAC79780.1"/>
    </source>
</evidence>
<reference evidence="1" key="1">
    <citation type="submission" date="2014-05" db="EMBL/GenBank/DDBJ databases">
        <title>The transcriptome of the halophilic microalga Tetraselmis sp. GSL018 isolated from the Great Salt Lake, Utah.</title>
        <authorList>
            <person name="Jinkerson R.E."/>
            <person name="D'Adamo S."/>
            <person name="Posewitz M.C."/>
        </authorList>
    </citation>
    <scope>NUCLEOTIDE SEQUENCE</scope>
    <source>
        <strain evidence="1">GSL018</strain>
    </source>
</reference>